<proteinExistence type="inferred from homology"/>
<dbReference type="PROSITE" id="PS50296">
    <property type="entry name" value="SUI1"/>
    <property type="match status" value="1"/>
</dbReference>
<comment type="similarity">
    <text evidence="3 14">Belongs to the glycosyltransferase 22 family.</text>
</comment>
<dbReference type="GO" id="GO:0052917">
    <property type="term" value="F:dol-P-Man:Man(7)GlcNAc(2)-PP-Dol alpha-1,6-mannosyltransferase activity"/>
    <property type="evidence" value="ECO:0007669"/>
    <property type="project" value="UniProtKB-EC"/>
</dbReference>
<dbReference type="UniPathway" id="UPA00378"/>
<comment type="similarity">
    <text evidence="4">Belongs to the DENR family.</text>
</comment>
<evidence type="ECO:0000256" key="12">
    <source>
        <dbReference type="ARBA" id="ARBA00044721"/>
    </source>
</evidence>
<evidence type="ECO:0000256" key="11">
    <source>
        <dbReference type="ARBA" id="ARBA00023136"/>
    </source>
</evidence>
<comment type="catalytic activity">
    <reaction evidence="13">
        <text>an alpha-D-Man-(1-&gt;2)-alpha-D-Man-(1-&gt;2)-alpha-D-Man-(1-&gt;3)-[alpha-D-Man-(1-&gt;2)-alpha-D-Man-(1-&gt;3)-alpha-D-Man-(1-&gt;6)]-beta-D-Man-(1-&gt;4)-beta-D-GlcNAc-(1-&gt;4)-alpha-D-GlcNAc-diphospho-di-trans,poly-cis-dolichol + a di-trans,poly-cis-dolichyl beta-D-mannosyl phosphate = an alpha-D-Man-(1-&gt;2)-alpha-D-Man-(1-&gt;2)-alpha-D-Man-(1-&gt;3)-[alpha-D-Man-(1-&gt;2)-alpha-D-Man-(1-&gt;3)-[alpha-D-Man-(1-&gt;6)]-alpha-D-Man-(1-&gt;6)]-beta-D-Man-(1-&gt;4)-beta-D-GlcNAc-(1-&gt;4)-alpha-D-GlcNAc-diphospho-di-trans,poly-cis-dolichol + a di-trans,poly-cis-dolichyl phosphate + H(+)</text>
        <dbReference type="Rhea" id="RHEA:29535"/>
        <dbReference type="Rhea" id="RHEA-COMP:19498"/>
        <dbReference type="Rhea" id="RHEA-COMP:19501"/>
        <dbReference type="Rhea" id="RHEA-COMP:19518"/>
        <dbReference type="Rhea" id="RHEA-COMP:19519"/>
        <dbReference type="ChEBI" id="CHEBI:15378"/>
        <dbReference type="ChEBI" id="CHEBI:57683"/>
        <dbReference type="ChEBI" id="CHEBI:58211"/>
        <dbReference type="ChEBI" id="CHEBI:132517"/>
        <dbReference type="ChEBI" id="CHEBI:132519"/>
        <dbReference type="EC" id="2.4.1.260"/>
    </reaction>
    <physiologicalReaction direction="left-to-right" evidence="13">
        <dbReference type="Rhea" id="RHEA:29536"/>
    </physiologicalReaction>
</comment>
<comment type="subunit">
    <text evidence="5">Interacts with the 40S ribosomal subunit.</text>
</comment>
<dbReference type="InterPro" id="IPR005873">
    <property type="entry name" value="DENR_eukaryotes"/>
</dbReference>
<dbReference type="EC" id="2.4.1.-" evidence="14"/>
<dbReference type="Gene3D" id="3.30.780.10">
    <property type="entry name" value="SUI1-like domain"/>
    <property type="match status" value="1"/>
</dbReference>
<evidence type="ECO:0000256" key="7">
    <source>
        <dbReference type="ARBA" id="ARBA00022679"/>
    </source>
</evidence>
<keyword evidence="7 16" id="KW-0808">Transferase</keyword>
<comment type="function">
    <text evidence="12">Mannosyltransferase that operates in the biosynthetic pathway of dolichol-linked oligosaccharides, the glycan precursors employed in protein asparagine (N)-glycosylation. The assembly of dolichol-linked oligosaccharides begins on the cytosolic side of the endoplasmic reticulum membrane and finishes in its lumen. The sequential addition of sugars to dolichol pyrophosphate produces dolichol-linked oligosaccharides containing fourteen sugars, including two GlcNAcs, nine mannoses and three glucoses. Once assembled, the oligosaccharide is transferred from the lipid to nascent proteins by oligosaccharyltransferases. In the lumen of the endoplasmic reticulum, adds the eighth mannose residue in an alpha-1,6 linkage onto Man(7)GlcNAc(2)-PP-dolichol to produce Man(8)GlcNAc(2)-PP-dolichol.</text>
</comment>
<dbReference type="SUPFAM" id="SSF55159">
    <property type="entry name" value="eIF1-like"/>
    <property type="match status" value="1"/>
</dbReference>
<evidence type="ECO:0000256" key="14">
    <source>
        <dbReference type="RuleBase" id="RU363075"/>
    </source>
</evidence>
<evidence type="ECO:0000256" key="5">
    <source>
        <dbReference type="ARBA" id="ARBA00011742"/>
    </source>
</evidence>
<evidence type="ECO:0000256" key="1">
    <source>
        <dbReference type="ARBA" id="ARBA00004477"/>
    </source>
</evidence>
<dbReference type="InterPro" id="IPR036877">
    <property type="entry name" value="SUI1_dom_sf"/>
</dbReference>
<dbReference type="InterPro" id="IPR046447">
    <property type="entry name" value="DENR_C"/>
</dbReference>
<dbReference type="Proteomes" id="UP000249619">
    <property type="component" value="Unassembled WGS sequence"/>
</dbReference>
<feature type="transmembrane region" description="Helical" evidence="14">
    <location>
        <begin position="92"/>
        <end position="113"/>
    </location>
</feature>
<dbReference type="AlphaFoldDB" id="A0A364NCS3"/>
<keyword evidence="11 14" id="KW-0472">Membrane</keyword>
<dbReference type="GO" id="GO:0006487">
    <property type="term" value="P:protein N-linked glycosylation"/>
    <property type="evidence" value="ECO:0007669"/>
    <property type="project" value="TreeGrafter"/>
</dbReference>
<dbReference type="PANTHER" id="PTHR22760:SF1">
    <property type="entry name" value="DOL-P-MAN:MAN(7)GLCNAC(2)-PP-DOL ALPHA-1,6-MANNOSYLTRANSFERASE"/>
    <property type="match status" value="1"/>
</dbReference>
<evidence type="ECO:0000256" key="3">
    <source>
        <dbReference type="ARBA" id="ARBA00007063"/>
    </source>
</evidence>
<dbReference type="InterPro" id="IPR001950">
    <property type="entry name" value="SUI1"/>
</dbReference>
<evidence type="ECO:0000313" key="16">
    <source>
        <dbReference type="EMBL" id="RAR14953.1"/>
    </source>
</evidence>
<comment type="subcellular location">
    <subcellularLocation>
        <location evidence="1 14">Endoplasmic reticulum membrane</location>
        <topology evidence="1 14">Multi-pass membrane protein</topology>
    </subcellularLocation>
</comment>
<keyword evidence="8 14" id="KW-0812">Transmembrane</keyword>
<dbReference type="GO" id="GO:0003743">
    <property type="term" value="F:translation initiation factor activity"/>
    <property type="evidence" value="ECO:0007669"/>
    <property type="project" value="InterPro"/>
</dbReference>
<evidence type="ECO:0000256" key="10">
    <source>
        <dbReference type="ARBA" id="ARBA00022989"/>
    </source>
</evidence>
<reference evidence="17" key="1">
    <citation type="submission" date="2018-05" db="EMBL/GenBank/DDBJ databases">
        <title>Draft genome sequence of Stemphylium lycopersici strain CIDEFI 213.</title>
        <authorList>
            <person name="Medina R."/>
            <person name="Franco M.E.E."/>
            <person name="Lucentini C.G."/>
            <person name="Saparrat M.C.N."/>
            <person name="Balatti P.A."/>
        </authorList>
    </citation>
    <scope>NUCLEOTIDE SEQUENCE [LARGE SCALE GENOMIC DNA]</scope>
    <source>
        <strain evidence="17">CIDEFI 213</strain>
    </source>
</reference>
<gene>
    <name evidence="16" type="ORF">DDE83_001589</name>
</gene>
<feature type="transmembrane region" description="Helical" evidence="14">
    <location>
        <begin position="167"/>
        <end position="194"/>
    </location>
</feature>
<dbReference type="InterPro" id="IPR048517">
    <property type="entry name" value="DENR_N"/>
</dbReference>
<keyword evidence="9 14" id="KW-0256">Endoplasmic reticulum</keyword>
<evidence type="ECO:0000256" key="6">
    <source>
        <dbReference type="ARBA" id="ARBA00022676"/>
    </source>
</evidence>
<dbReference type="STRING" id="183478.A0A364NCS3"/>
<keyword evidence="17" id="KW-1185">Reference proteome</keyword>
<evidence type="ECO:0000259" key="15">
    <source>
        <dbReference type="PROSITE" id="PS50296"/>
    </source>
</evidence>
<feature type="transmembrane region" description="Helical" evidence="14">
    <location>
        <begin position="125"/>
        <end position="147"/>
    </location>
</feature>
<feature type="transmembrane region" description="Helical" evidence="14">
    <location>
        <begin position="203"/>
        <end position="227"/>
    </location>
</feature>
<dbReference type="Pfam" id="PF21023">
    <property type="entry name" value="DENR_N"/>
    <property type="match status" value="1"/>
</dbReference>
<evidence type="ECO:0000256" key="4">
    <source>
        <dbReference type="ARBA" id="ARBA00007514"/>
    </source>
</evidence>
<dbReference type="Pfam" id="PF03901">
    <property type="entry name" value="Glyco_transf_22"/>
    <property type="match status" value="1"/>
</dbReference>
<comment type="caution">
    <text evidence="16">The sequence shown here is derived from an EMBL/GenBank/DDBJ whole genome shotgun (WGS) entry which is preliminary data.</text>
</comment>
<organism evidence="16 17">
    <name type="scientific">Stemphylium lycopersici</name>
    <name type="common">Tomato gray leaf spot disease fungus</name>
    <name type="synonym">Thyrospora lycopersici</name>
    <dbReference type="NCBI Taxonomy" id="183478"/>
    <lineage>
        <taxon>Eukaryota</taxon>
        <taxon>Fungi</taxon>
        <taxon>Dikarya</taxon>
        <taxon>Ascomycota</taxon>
        <taxon>Pezizomycotina</taxon>
        <taxon>Dothideomycetes</taxon>
        <taxon>Pleosporomycetidae</taxon>
        <taxon>Pleosporales</taxon>
        <taxon>Pleosporineae</taxon>
        <taxon>Pleosporaceae</taxon>
        <taxon>Stemphylium</taxon>
    </lineage>
</organism>
<dbReference type="EMBL" id="QGDH01000016">
    <property type="protein sequence ID" value="RAR14953.1"/>
    <property type="molecule type" value="Genomic_DNA"/>
</dbReference>
<feature type="transmembrane region" description="Helical" evidence="14">
    <location>
        <begin position="297"/>
        <end position="321"/>
    </location>
</feature>
<dbReference type="Pfam" id="PF01253">
    <property type="entry name" value="SUI1"/>
    <property type="match status" value="1"/>
</dbReference>
<protein>
    <recommendedName>
        <fullName evidence="14">Mannosyltransferase</fullName>
        <ecNumber evidence="14">2.4.1.-</ecNumber>
    </recommendedName>
</protein>
<keyword evidence="6 14" id="KW-0328">Glycosyltransferase</keyword>
<feature type="domain" description="SUI1" evidence="15">
    <location>
        <begin position="604"/>
        <end position="675"/>
    </location>
</feature>
<evidence type="ECO:0000256" key="8">
    <source>
        <dbReference type="ARBA" id="ARBA00022692"/>
    </source>
</evidence>
<dbReference type="CDD" id="cd11607">
    <property type="entry name" value="DENR_C"/>
    <property type="match status" value="1"/>
</dbReference>
<keyword evidence="10 14" id="KW-1133">Transmembrane helix</keyword>
<comment type="pathway">
    <text evidence="2">Protein modification; protein glycosylation.</text>
</comment>
<sequence length="697" mass="76868">MVSSTWPFFLLIPAFVLIHLFVSPYTKVEESFNIQAIHDVLVHGIPTENVDQFLTANYDHVSFPGSVPRTFAGAAVLSGLSRPWVALVRDMAHVQVLVRAVLGLVNAASLIAFGRSVQKAFGTSAGIWTLPNMFAFVFSNLALRSLLLAYTVPWTASNISGYYRLSLYLLTIAGVVLRSELAILVGTITVYLFITRGISITKVIIPAGIGGLIIGLVCTVPLDSFFWQSFPLWPEWTGFYYNTIQGHSADWGVSPWYYYFANALPRLMLNPMTYLVWLTAVAADGAAWIWTRRTKSVVYAVMSLALVASVLVSFVASTAILGVSSLNYPGGEALHALHKEIEHPQRQHFDVYFDNLACQTGVTRFLESHRGPQTVLDVLEAQDTLQSRTWNYDKTEDPNGLLDPMFWAKFDYVLAEKPEKVIGSWAVVHVVYGFGGVKLLKPGEESGSLSEPLYDLVGSKVPVQDSWVEKVCLGMKGSGTTFKDPCAPSHTPPRLLCPTKLSLSRQRLASTLDATPLQRIQYRKASSTAEYCEFGGTTKKCEEWLEEAHPDLHSKLYSAEALQQNMASLSVDAQKRAEKDAQKKAAKAATAEARAAETRASSKILIKRIERNKRKYVTAVQGLEAFGLDIKKVAKDFGKKFATGSSVTKIPGGGEEITVQGDLSEDILEFLVDKYDEVPEDNVELIEDKKKKKAEGG</sequence>
<dbReference type="PANTHER" id="PTHR22760">
    <property type="entry name" value="GLYCOSYLTRANSFERASE"/>
    <property type="match status" value="1"/>
</dbReference>
<dbReference type="NCBIfam" id="TIGR01159">
    <property type="entry name" value="DRP1"/>
    <property type="match status" value="1"/>
</dbReference>
<dbReference type="InterPro" id="IPR005599">
    <property type="entry name" value="GPI_mannosylTrfase"/>
</dbReference>
<evidence type="ECO:0000256" key="9">
    <source>
        <dbReference type="ARBA" id="ARBA00022824"/>
    </source>
</evidence>
<name>A0A364NCS3_STELY</name>
<evidence type="ECO:0000313" key="17">
    <source>
        <dbReference type="Proteomes" id="UP000249619"/>
    </source>
</evidence>
<feature type="transmembrane region" description="Helical" evidence="14">
    <location>
        <begin position="7"/>
        <end position="25"/>
    </location>
</feature>
<evidence type="ECO:0000256" key="2">
    <source>
        <dbReference type="ARBA" id="ARBA00004922"/>
    </source>
</evidence>
<accession>A0A364NCS3</accession>
<evidence type="ECO:0000256" key="13">
    <source>
        <dbReference type="ARBA" id="ARBA00048899"/>
    </source>
</evidence>
<dbReference type="GO" id="GO:0005789">
    <property type="term" value="C:endoplasmic reticulum membrane"/>
    <property type="evidence" value="ECO:0007669"/>
    <property type="project" value="UniProtKB-SubCell"/>
</dbReference>
<feature type="transmembrane region" description="Helical" evidence="14">
    <location>
        <begin position="272"/>
        <end position="290"/>
    </location>
</feature>